<feature type="compositionally biased region" description="Basic residues" evidence="6">
    <location>
        <begin position="435"/>
        <end position="445"/>
    </location>
</feature>
<dbReference type="FunFam" id="3.30.160.60:FF:000417">
    <property type="entry name" value="Zinc finger protein"/>
    <property type="match status" value="1"/>
</dbReference>
<feature type="compositionally biased region" description="Polar residues" evidence="6">
    <location>
        <begin position="299"/>
        <end position="309"/>
    </location>
</feature>
<feature type="region of interest" description="Disordered" evidence="6">
    <location>
        <begin position="488"/>
        <end position="529"/>
    </location>
</feature>
<evidence type="ECO:0000256" key="4">
    <source>
        <dbReference type="ARBA" id="ARBA00022833"/>
    </source>
</evidence>
<dbReference type="GO" id="GO:0008270">
    <property type="term" value="F:zinc ion binding"/>
    <property type="evidence" value="ECO:0007669"/>
    <property type="project" value="UniProtKB-KW"/>
</dbReference>
<evidence type="ECO:0000313" key="9">
    <source>
        <dbReference type="RefSeq" id="XP_035680766.1"/>
    </source>
</evidence>
<dbReference type="PROSITE" id="PS50157">
    <property type="entry name" value="ZINC_FINGER_C2H2_2"/>
    <property type="match status" value="9"/>
</dbReference>
<dbReference type="PROSITE" id="PS00028">
    <property type="entry name" value="ZINC_FINGER_C2H2_1"/>
    <property type="match status" value="1"/>
</dbReference>
<dbReference type="PANTHER" id="PTHR24379:SF121">
    <property type="entry name" value="C2H2-TYPE DOMAIN-CONTAINING PROTEIN"/>
    <property type="match status" value="1"/>
</dbReference>
<proteinExistence type="predicted"/>
<dbReference type="Proteomes" id="UP000001554">
    <property type="component" value="Chromosome 7"/>
</dbReference>
<feature type="region of interest" description="Disordered" evidence="6">
    <location>
        <begin position="118"/>
        <end position="186"/>
    </location>
</feature>
<dbReference type="Pfam" id="PF13909">
    <property type="entry name" value="zf-H2C2_5"/>
    <property type="match status" value="2"/>
</dbReference>
<evidence type="ECO:0000256" key="2">
    <source>
        <dbReference type="ARBA" id="ARBA00022737"/>
    </source>
</evidence>
<dbReference type="OMA" id="RQTDANH"/>
<feature type="domain" description="C2H2-type" evidence="7">
    <location>
        <begin position="992"/>
        <end position="1019"/>
    </location>
</feature>
<feature type="compositionally biased region" description="Basic and acidic residues" evidence="6">
    <location>
        <begin position="710"/>
        <end position="726"/>
    </location>
</feature>
<feature type="region of interest" description="Disordered" evidence="6">
    <location>
        <begin position="1089"/>
        <end position="1144"/>
    </location>
</feature>
<feature type="compositionally biased region" description="Basic and acidic residues" evidence="6">
    <location>
        <begin position="141"/>
        <end position="152"/>
    </location>
</feature>
<dbReference type="FunFam" id="3.30.160.60:FF:002343">
    <property type="entry name" value="Zinc finger protein 33A"/>
    <property type="match status" value="1"/>
</dbReference>
<evidence type="ECO:0000256" key="3">
    <source>
        <dbReference type="ARBA" id="ARBA00022771"/>
    </source>
</evidence>
<feature type="domain" description="C2H2-type" evidence="7">
    <location>
        <begin position="823"/>
        <end position="850"/>
    </location>
</feature>
<dbReference type="SMART" id="SM00355">
    <property type="entry name" value="ZnF_C2H2"/>
    <property type="match status" value="13"/>
</dbReference>
<sequence length="1144" mass="127967">MSAMAFMDMNQLRVEGERSMAPRTGQFQNTPTLLSHSHTHSATLITCSDCDFQTNSELDFLRHVSTHKVRVQNPGNRDGRTAAFPSPLKRMRMSLEDAERRFQLQLGIAHPAAVVPKLSPQVPGTEQTSSIPLDLTTKPRRNADEAPIDLRKSTPPPTPAVQRTAQVATSSGHGQSPGNQSPATAVTVSQLPATQRHVIAPVMPRAPPPLIQVRRKSPTSGGIPRVEPRSTELHDLTPGNFAMVLPIMQPQLTNGQAFPTCNGEQMKVFIASQPNPPTLIPSPNTEHLPPSQVGPEASSCPTQPTPSNKAQRRIRCQPGKPSDEMSTASHRQLIAPQDTCETTRSQQDNGDATPSQQDNGDATGASYHRLGRVPEYLRGGTWHPNQPAAVEYSAPEARAEQEPSPRSSLELARMSAISTTIKQQRKRQKAVPQKRGPKPGLKRSTRNLSPSSQIAEQPDKRHQHGIQTNGQDEGQKKRNHLYQIEVEQHQNQEKQPEQNQLRQDNDVEEQTEDLTGSQGQSQPLGDADQKQANLEAIPCHDVGSKLWWQRLQDLMNKMGDKQKQDPSFAENWFRSLFPAQYKCFTSSSTANIEIETSSEPKNEETPSDSEHTSRSTIDSDYTSMDEVEDLAGKVSVPSHQSESKEEATTPLQAESKDDVNANNETSRTVLPAEKALEMSPEERKVKDHKSVTSPEPDQVKSTASAPGDTAESKQHSNTMDKKESPKKALSAQPLNVHFFRCTPCNFFTTSKQKKLAHIRKHREKLECSICLKVCEDKKCLEDHMHEHTGQRMHKCPHESCTYQTVSSSRLQSHKRTAHSDNCYQCPHCDYKSSVQGNMNRHVRKHTDERPYKCPHCPYAARVSHHLQEHMQRHAGERPYKCDLCSFATLKKTDLDRHQRCHTGEKPFACDLCAYRAPQKRMLVRHVLKIHQKQRPHRCPHCDFGAFDKKDIVEHMRLHSGEKPWKCSQCSYTTTRKRNLLRHVRVHTGEKPYQCRECPYAAADRRNLSDHIRTHTDERPFRCTICGYGSRTKGQLSRHLKHQHEAKPYKCPHCPFTATDAEHVHKHMQSHPHQLSEVYSNLFNLLGTRGEKSGINNRGSGSSDGVPSPAGSHQSVSSPSHSSSGASDDGKCPEASCETVPPTTS</sequence>
<dbReference type="RefSeq" id="XP_035680766.1">
    <property type="nucleotide sequence ID" value="XM_035824873.1"/>
</dbReference>
<dbReference type="InterPro" id="IPR013087">
    <property type="entry name" value="Znf_C2H2_type"/>
</dbReference>
<gene>
    <name evidence="9" type="primary">LOC118418819</name>
</gene>
<feature type="region of interest" description="Disordered" evidence="6">
    <location>
        <begin position="391"/>
        <end position="475"/>
    </location>
</feature>
<evidence type="ECO:0000256" key="6">
    <source>
        <dbReference type="SAM" id="MobiDB-lite"/>
    </source>
</evidence>
<feature type="compositionally biased region" description="Polar residues" evidence="6">
    <location>
        <begin position="161"/>
        <end position="186"/>
    </location>
</feature>
<dbReference type="PANTHER" id="PTHR24379">
    <property type="entry name" value="KRAB AND ZINC FINGER DOMAIN-CONTAINING"/>
    <property type="match status" value="1"/>
</dbReference>
<feature type="region of interest" description="Disordered" evidence="6">
    <location>
        <begin position="208"/>
        <end position="234"/>
    </location>
</feature>
<dbReference type="AlphaFoldDB" id="A0A9J7MUU9"/>
<dbReference type="FunFam" id="3.30.160.60:FF:000446">
    <property type="entry name" value="Zinc finger protein"/>
    <property type="match status" value="1"/>
</dbReference>
<keyword evidence="4" id="KW-0862">Zinc</keyword>
<reference evidence="9" key="2">
    <citation type="submission" date="2025-08" db="UniProtKB">
        <authorList>
            <consortium name="RefSeq"/>
        </authorList>
    </citation>
    <scope>IDENTIFICATION</scope>
    <source>
        <strain evidence="9">S238N-H82</strain>
        <tissue evidence="9">Testes</tissue>
    </source>
</reference>
<feature type="compositionally biased region" description="Low complexity" evidence="6">
    <location>
        <begin position="1107"/>
        <end position="1126"/>
    </location>
</feature>
<dbReference type="Gene3D" id="3.30.160.60">
    <property type="entry name" value="Classic Zinc Finger"/>
    <property type="match status" value="9"/>
</dbReference>
<keyword evidence="8" id="KW-1185">Reference proteome</keyword>
<evidence type="ECO:0000313" key="8">
    <source>
        <dbReference type="Proteomes" id="UP000001554"/>
    </source>
</evidence>
<evidence type="ECO:0000256" key="1">
    <source>
        <dbReference type="ARBA" id="ARBA00022723"/>
    </source>
</evidence>
<organism evidence="8 9">
    <name type="scientific">Branchiostoma floridae</name>
    <name type="common">Florida lancelet</name>
    <name type="synonym">Amphioxus</name>
    <dbReference type="NCBI Taxonomy" id="7739"/>
    <lineage>
        <taxon>Eukaryota</taxon>
        <taxon>Metazoa</taxon>
        <taxon>Chordata</taxon>
        <taxon>Cephalochordata</taxon>
        <taxon>Leptocardii</taxon>
        <taxon>Amphioxiformes</taxon>
        <taxon>Branchiostomatidae</taxon>
        <taxon>Branchiostoma</taxon>
    </lineage>
</organism>
<feature type="domain" description="C2H2-type" evidence="7">
    <location>
        <begin position="936"/>
        <end position="963"/>
    </location>
</feature>
<dbReference type="FunFam" id="3.30.160.60:FF:002804">
    <property type="entry name" value="RE1-silencing transcription factor"/>
    <property type="match status" value="1"/>
</dbReference>
<feature type="compositionally biased region" description="Polar residues" evidence="6">
    <location>
        <begin position="446"/>
        <end position="455"/>
    </location>
</feature>
<feature type="compositionally biased region" description="Polar residues" evidence="6">
    <location>
        <begin position="513"/>
        <end position="523"/>
    </location>
</feature>
<evidence type="ECO:0000259" key="7">
    <source>
        <dbReference type="PROSITE" id="PS50157"/>
    </source>
</evidence>
<feature type="compositionally biased region" description="Polar residues" evidence="6">
    <location>
        <begin position="339"/>
        <end position="360"/>
    </location>
</feature>
<feature type="compositionally biased region" description="Basic and acidic residues" evidence="6">
    <location>
        <begin position="674"/>
        <end position="690"/>
    </location>
</feature>
<dbReference type="GeneID" id="118418819"/>
<feature type="domain" description="C2H2-type" evidence="7">
    <location>
        <begin position="907"/>
        <end position="935"/>
    </location>
</feature>
<feature type="domain" description="C2H2-type" evidence="7">
    <location>
        <begin position="879"/>
        <end position="906"/>
    </location>
</feature>
<feature type="domain" description="C2H2-type" evidence="7">
    <location>
        <begin position="1020"/>
        <end position="1047"/>
    </location>
</feature>
<feature type="region of interest" description="Disordered" evidence="6">
    <location>
        <begin position="592"/>
        <end position="620"/>
    </location>
</feature>
<protein>
    <submittedName>
        <fullName evidence="9">Zinc finger protein 184-like isoform X2</fullName>
    </submittedName>
</protein>
<feature type="compositionally biased region" description="Polar residues" evidence="6">
    <location>
        <begin position="122"/>
        <end position="131"/>
    </location>
</feature>
<dbReference type="SUPFAM" id="SSF57667">
    <property type="entry name" value="beta-beta-alpha zinc fingers"/>
    <property type="match status" value="5"/>
</dbReference>
<keyword evidence="1" id="KW-0479">Metal-binding</keyword>
<feature type="domain" description="C2H2-type" evidence="7">
    <location>
        <begin position="964"/>
        <end position="991"/>
    </location>
</feature>
<feature type="compositionally biased region" description="Polar residues" evidence="6">
    <location>
        <begin position="1093"/>
        <end position="1104"/>
    </location>
</feature>
<feature type="compositionally biased region" description="Polar residues" evidence="6">
    <location>
        <begin position="691"/>
        <end position="704"/>
    </location>
</feature>
<keyword evidence="3 5" id="KW-0863">Zinc-finger</keyword>
<keyword evidence="2" id="KW-0677">Repeat</keyword>
<accession>A0A9J7MUU9</accession>
<feature type="domain" description="C2H2-type" evidence="7">
    <location>
        <begin position="765"/>
        <end position="792"/>
    </location>
</feature>
<feature type="region of interest" description="Disordered" evidence="6">
    <location>
        <begin position="273"/>
        <end position="366"/>
    </location>
</feature>
<feature type="compositionally biased region" description="Basic and acidic residues" evidence="6">
    <location>
        <begin position="598"/>
        <end position="613"/>
    </location>
</feature>
<feature type="domain" description="C2H2-type" evidence="7">
    <location>
        <begin position="851"/>
        <end position="878"/>
    </location>
</feature>
<name>A0A9J7MUU9_BRAFL</name>
<reference evidence="8" key="1">
    <citation type="journal article" date="2020" name="Nat. Ecol. Evol.">
        <title>Deeply conserved synteny resolves early events in vertebrate evolution.</title>
        <authorList>
            <person name="Simakov O."/>
            <person name="Marletaz F."/>
            <person name="Yue J.X."/>
            <person name="O'Connell B."/>
            <person name="Jenkins J."/>
            <person name="Brandt A."/>
            <person name="Calef R."/>
            <person name="Tung C.H."/>
            <person name="Huang T.K."/>
            <person name="Schmutz J."/>
            <person name="Satoh N."/>
            <person name="Yu J.K."/>
            <person name="Putnam N.H."/>
            <person name="Green R.E."/>
            <person name="Rokhsar D.S."/>
        </authorList>
    </citation>
    <scope>NUCLEOTIDE SEQUENCE [LARGE SCALE GENOMIC DNA]</scope>
    <source>
        <strain evidence="8">S238N-H82</strain>
    </source>
</reference>
<feature type="region of interest" description="Disordered" evidence="6">
    <location>
        <begin position="633"/>
        <end position="729"/>
    </location>
</feature>
<evidence type="ECO:0000256" key="5">
    <source>
        <dbReference type="PROSITE-ProRule" id="PRU00042"/>
    </source>
</evidence>
<dbReference type="InterPro" id="IPR036236">
    <property type="entry name" value="Znf_C2H2_sf"/>
</dbReference>